<dbReference type="AlphaFoldDB" id="A0A0F9S997"/>
<dbReference type="InterPro" id="IPR025758">
    <property type="entry name" value="Fic/DOC_N"/>
</dbReference>
<sequence>MRASDLSHDVRACLRHYPPPHEAHRGVVPSSPTRGPVGMGGPDVGRRVAEAERALVRLTAEFEHSKSAFALTRILERQEAVSSSSIEGTQSTLDALLELEEDGVAGDETLETRGVSIALDHGLRQIRKHGRGAFTTDMILSIHSRLAEAIRGFRGAPGVIREDVVWIGGRGRDPSTSTWNPPPPADVSDCLEDTLRYMRDEPEEISQFSVIVRSAVAHAHFEAVHPFSDGNGRIGRLLIPLMFAADGMLPLYLSPWIEVHKLEYYQSLQAAQQRLDHSAIIDLLARAVIGTETEFNATLAAIDAVEADWNATLKLRKNSAAQRTLFLLKSYPVLRARTLADLLDVTFKAASDGLMQLEDLGVVEERTGFSRNRIFAAPQMLKILTRPFGTDPRGLDSYD</sequence>
<protein>
    <recommendedName>
        <fullName evidence="2">Fido domain-containing protein</fullName>
    </recommendedName>
</protein>
<dbReference type="InterPro" id="IPR036597">
    <property type="entry name" value="Fido-like_dom_sf"/>
</dbReference>
<gene>
    <name evidence="3" type="ORF">LCGC14_0499850</name>
</gene>
<dbReference type="SUPFAM" id="SSF140931">
    <property type="entry name" value="Fic-like"/>
    <property type="match status" value="1"/>
</dbReference>
<feature type="region of interest" description="Disordered" evidence="1">
    <location>
        <begin position="17"/>
        <end position="43"/>
    </location>
</feature>
<evidence type="ECO:0000259" key="2">
    <source>
        <dbReference type="PROSITE" id="PS51459"/>
    </source>
</evidence>
<dbReference type="Gene3D" id="1.10.3290.10">
    <property type="entry name" value="Fido-like domain"/>
    <property type="match status" value="1"/>
</dbReference>
<dbReference type="PROSITE" id="PS51459">
    <property type="entry name" value="FIDO"/>
    <property type="match status" value="1"/>
</dbReference>
<evidence type="ECO:0000256" key="1">
    <source>
        <dbReference type="SAM" id="MobiDB-lite"/>
    </source>
</evidence>
<dbReference type="InterPro" id="IPR003812">
    <property type="entry name" value="Fido"/>
</dbReference>
<feature type="domain" description="Fido" evidence="2">
    <location>
        <begin position="134"/>
        <end position="286"/>
    </location>
</feature>
<dbReference type="EMBL" id="LAZR01000584">
    <property type="protein sequence ID" value="KKN63619.1"/>
    <property type="molecule type" value="Genomic_DNA"/>
</dbReference>
<evidence type="ECO:0000313" key="3">
    <source>
        <dbReference type="EMBL" id="KKN63619.1"/>
    </source>
</evidence>
<reference evidence="3" key="1">
    <citation type="journal article" date="2015" name="Nature">
        <title>Complex archaea that bridge the gap between prokaryotes and eukaryotes.</title>
        <authorList>
            <person name="Spang A."/>
            <person name="Saw J.H."/>
            <person name="Jorgensen S.L."/>
            <person name="Zaremba-Niedzwiedzka K."/>
            <person name="Martijn J."/>
            <person name="Lind A.E."/>
            <person name="van Eijk R."/>
            <person name="Schleper C."/>
            <person name="Guy L."/>
            <person name="Ettema T.J."/>
        </authorList>
    </citation>
    <scope>NUCLEOTIDE SEQUENCE</scope>
</reference>
<dbReference type="InterPro" id="IPR040198">
    <property type="entry name" value="Fido_containing"/>
</dbReference>
<dbReference type="Pfam" id="PF02661">
    <property type="entry name" value="Fic"/>
    <property type="match status" value="1"/>
</dbReference>
<comment type="caution">
    <text evidence="3">The sequence shown here is derived from an EMBL/GenBank/DDBJ whole genome shotgun (WGS) entry which is preliminary data.</text>
</comment>
<dbReference type="Pfam" id="PF13784">
    <property type="entry name" value="Fic_N"/>
    <property type="match status" value="1"/>
</dbReference>
<name>A0A0F9S997_9ZZZZ</name>
<dbReference type="PANTHER" id="PTHR13504">
    <property type="entry name" value="FIDO DOMAIN-CONTAINING PROTEIN DDB_G0283145"/>
    <property type="match status" value="1"/>
</dbReference>
<accession>A0A0F9S997</accession>
<dbReference type="PANTHER" id="PTHR13504:SF38">
    <property type="entry name" value="FIDO DOMAIN-CONTAINING PROTEIN"/>
    <property type="match status" value="1"/>
</dbReference>
<organism evidence="3">
    <name type="scientific">marine sediment metagenome</name>
    <dbReference type="NCBI Taxonomy" id="412755"/>
    <lineage>
        <taxon>unclassified sequences</taxon>
        <taxon>metagenomes</taxon>
        <taxon>ecological metagenomes</taxon>
    </lineage>
</organism>
<proteinExistence type="predicted"/>